<comment type="caution">
    <text evidence="1">The sequence shown here is derived from an EMBL/GenBank/DDBJ whole genome shotgun (WGS) entry which is preliminary data.</text>
</comment>
<dbReference type="EMBL" id="JACEIK010004361">
    <property type="protein sequence ID" value="MCD9645198.1"/>
    <property type="molecule type" value="Genomic_DNA"/>
</dbReference>
<proteinExistence type="predicted"/>
<organism evidence="1 2">
    <name type="scientific">Datura stramonium</name>
    <name type="common">Jimsonweed</name>
    <name type="synonym">Common thornapple</name>
    <dbReference type="NCBI Taxonomy" id="4076"/>
    <lineage>
        <taxon>Eukaryota</taxon>
        <taxon>Viridiplantae</taxon>
        <taxon>Streptophyta</taxon>
        <taxon>Embryophyta</taxon>
        <taxon>Tracheophyta</taxon>
        <taxon>Spermatophyta</taxon>
        <taxon>Magnoliopsida</taxon>
        <taxon>eudicotyledons</taxon>
        <taxon>Gunneridae</taxon>
        <taxon>Pentapetalae</taxon>
        <taxon>asterids</taxon>
        <taxon>lamiids</taxon>
        <taxon>Solanales</taxon>
        <taxon>Solanaceae</taxon>
        <taxon>Solanoideae</taxon>
        <taxon>Datureae</taxon>
        <taxon>Datura</taxon>
    </lineage>
</organism>
<evidence type="ECO:0000313" key="2">
    <source>
        <dbReference type="Proteomes" id="UP000823775"/>
    </source>
</evidence>
<reference evidence="1 2" key="1">
    <citation type="journal article" date="2021" name="BMC Genomics">
        <title>Datura genome reveals duplications of psychoactive alkaloid biosynthetic genes and high mutation rate following tissue culture.</title>
        <authorList>
            <person name="Rajewski A."/>
            <person name="Carter-House D."/>
            <person name="Stajich J."/>
            <person name="Litt A."/>
        </authorList>
    </citation>
    <scope>NUCLEOTIDE SEQUENCE [LARGE SCALE GENOMIC DNA]</scope>
    <source>
        <strain evidence="1">AR-01</strain>
    </source>
</reference>
<protein>
    <submittedName>
        <fullName evidence="1">Uncharacterized protein</fullName>
    </submittedName>
</protein>
<name>A0ABS8VDW0_DATST</name>
<feature type="non-terminal residue" evidence="1">
    <location>
        <position position="1"/>
    </location>
</feature>
<dbReference type="Proteomes" id="UP000823775">
    <property type="component" value="Unassembled WGS sequence"/>
</dbReference>
<gene>
    <name evidence="1" type="ORF">HAX54_033934</name>
</gene>
<evidence type="ECO:0000313" key="1">
    <source>
        <dbReference type="EMBL" id="MCD9645198.1"/>
    </source>
</evidence>
<accession>A0ABS8VDW0</accession>
<keyword evidence="2" id="KW-1185">Reference proteome</keyword>
<sequence length="52" mass="5776">NLANKSVSDLIAGMVGSCLPSRAIEIEQHVYVVHYVDYAMNSLSIYSVQFEL</sequence>